<dbReference type="Pfam" id="PF07228">
    <property type="entry name" value="SpoIIE"/>
    <property type="match status" value="1"/>
</dbReference>
<dbReference type="SUPFAM" id="SSF81606">
    <property type="entry name" value="PP2C-like"/>
    <property type="match status" value="1"/>
</dbReference>
<proteinExistence type="predicted"/>
<accession>A0ABZ1RE86</accession>
<dbReference type="InterPro" id="IPR036457">
    <property type="entry name" value="PPM-type-like_dom_sf"/>
</dbReference>
<dbReference type="InterPro" id="IPR001932">
    <property type="entry name" value="PPM-type_phosphatase-like_dom"/>
</dbReference>
<dbReference type="SMART" id="SM00331">
    <property type="entry name" value="PP2C_SIG"/>
    <property type="match status" value="1"/>
</dbReference>
<keyword evidence="1" id="KW-0378">Hydrolase</keyword>
<dbReference type="SUPFAM" id="SSF55781">
    <property type="entry name" value="GAF domain-like"/>
    <property type="match status" value="1"/>
</dbReference>
<evidence type="ECO:0000313" key="3">
    <source>
        <dbReference type="EMBL" id="WUO44868.1"/>
    </source>
</evidence>
<evidence type="ECO:0000256" key="1">
    <source>
        <dbReference type="ARBA" id="ARBA00022801"/>
    </source>
</evidence>
<dbReference type="PANTHER" id="PTHR43156:SF2">
    <property type="entry name" value="STAGE II SPORULATION PROTEIN E"/>
    <property type="match status" value="1"/>
</dbReference>
<feature type="domain" description="PPM-type phosphatase" evidence="2">
    <location>
        <begin position="184"/>
        <end position="396"/>
    </location>
</feature>
<dbReference type="PANTHER" id="PTHR43156">
    <property type="entry name" value="STAGE II SPORULATION PROTEIN E-RELATED"/>
    <property type="match status" value="1"/>
</dbReference>
<evidence type="ECO:0000313" key="4">
    <source>
        <dbReference type="Proteomes" id="UP001432075"/>
    </source>
</evidence>
<keyword evidence="4" id="KW-1185">Reference proteome</keyword>
<organism evidence="3 4">
    <name type="scientific">Streptomyces goshikiensis</name>
    <dbReference type="NCBI Taxonomy" id="1942"/>
    <lineage>
        <taxon>Bacteria</taxon>
        <taxon>Bacillati</taxon>
        <taxon>Actinomycetota</taxon>
        <taxon>Actinomycetes</taxon>
        <taxon>Kitasatosporales</taxon>
        <taxon>Streptomycetaceae</taxon>
        <taxon>Streptomyces</taxon>
    </lineage>
</organism>
<reference evidence="3" key="1">
    <citation type="submission" date="2022-10" db="EMBL/GenBank/DDBJ databases">
        <title>The complete genomes of actinobacterial strains from the NBC collection.</title>
        <authorList>
            <person name="Joergensen T.S."/>
            <person name="Alvarez Arevalo M."/>
            <person name="Sterndorff E.B."/>
            <person name="Faurdal D."/>
            <person name="Vuksanovic O."/>
            <person name="Mourched A.-S."/>
            <person name="Charusanti P."/>
            <person name="Shaw S."/>
            <person name="Blin K."/>
            <person name="Weber T."/>
        </authorList>
    </citation>
    <scope>NUCLEOTIDE SEQUENCE</scope>
    <source>
        <strain evidence="3">NBC_00283</strain>
    </source>
</reference>
<evidence type="ECO:0000259" key="2">
    <source>
        <dbReference type="SMART" id="SM00331"/>
    </source>
</evidence>
<sequence length="403" mass="42207">MSEHDGRSRGPTGGHEALLARLRAMEAAAEQVGTSLDEATTCEELAGFLFRTLCDAVGVDLWTDGGGWSRVVVAGAAGLLPAAGDGAPSVRAVDGGHPLSEWAVLAGGVRVHAVSVPLLARDRFYGAVVAVRAGRWFSDHEAATIHFAARLAAVHLGHARQLAASEDTMLHLQRALVAEPVRPHPNLETASRYLPAGHRALVGGDWFETVRLHFGRTLLVVGDVMGHGLDAAVDMNAYRSTLRDVASTDLAPHRVLRQLDALVAEDPARRPATCLLVRIDPARGVAMFASAGHLPPAVFGADGSAALIDVPVGPPLGTGVGGYEAVTRGITPQETLLMFTDGLVERRGEDIDVSLARLAGLRLPVGAGVEALVDAVVAGLDARHAEDDVAVLAARPRRRPPPP</sequence>
<dbReference type="Gene3D" id="3.60.40.10">
    <property type="entry name" value="PPM-type phosphatase domain"/>
    <property type="match status" value="1"/>
</dbReference>
<dbReference type="EMBL" id="CP108057">
    <property type="protein sequence ID" value="WUO44868.1"/>
    <property type="molecule type" value="Genomic_DNA"/>
</dbReference>
<name>A0ABZ1RE86_9ACTN</name>
<dbReference type="RefSeq" id="WP_328775157.1">
    <property type="nucleotide sequence ID" value="NZ_CP108057.1"/>
</dbReference>
<gene>
    <name evidence="3" type="ORF">OHU17_03075</name>
</gene>
<dbReference type="Proteomes" id="UP001432075">
    <property type="component" value="Chromosome"/>
</dbReference>
<protein>
    <submittedName>
        <fullName evidence="3">Serine/threonine-protein phosphatase</fullName>
    </submittedName>
</protein>
<dbReference type="InterPro" id="IPR052016">
    <property type="entry name" value="Bact_Sigma-Reg"/>
</dbReference>